<dbReference type="Gene3D" id="3.40.50.720">
    <property type="entry name" value="NAD(P)-binding Rossmann-like Domain"/>
    <property type="match status" value="1"/>
</dbReference>
<protein>
    <submittedName>
        <fullName evidence="5">Short-chain dehydrogenase</fullName>
    </submittedName>
</protein>
<dbReference type="SMART" id="SM00822">
    <property type="entry name" value="PKS_KR"/>
    <property type="match status" value="1"/>
</dbReference>
<dbReference type="InterPro" id="IPR036291">
    <property type="entry name" value="NAD(P)-bd_dom_sf"/>
</dbReference>
<dbReference type="PRINTS" id="PR00080">
    <property type="entry name" value="SDRFAMILY"/>
</dbReference>
<evidence type="ECO:0000256" key="3">
    <source>
        <dbReference type="RuleBase" id="RU000363"/>
    </source>
</evidence>
<organism evidence="5 6">
    <name type="scientific">Spongiactinospora gelatinilytica</name>
    <dbReference type="NCBI Taxonomy" id="2666298"/>
    <lineage>
        <taxon>Bacteria</taxon>
        <taxon>Bacillati</taxon>
        <taxon>Actinomycetota</taxon>
        <taxon>Actinomycetes</taxon>
        <taxon>Streptosporangiales</taxon>
        <taxon>Streptosporangiaceae</taxon>
        <taxon>Spongiactinospora</taxon>
    </lineage>
</organism>
<dbReference type="EMBL" id="POUA01000757">
    <property type="protein sequence ID" value="PZG15899.1"/>
    <property type="molecule type" value="Genomic_DNA"/>
</dbReference>
<comment type="caution">
    <text evidence="5">The sequence shown here is derived from an EMBL/GenBank/DDBJ whole genome shotgun (WGS) entry which is preliminary data.</text>
</comment>
<name>A0A2W2EGA4_9ACTN</name>
<dbReference type="Pfam" id="PF00106">
    <property type="entry name" value="adh_short"/>
    <property type="match status" value="1"/>
</dbReference>
<evidence type="ECO:0000259" key="4">
    <source>
        <dbReference type="SMART" id="SM00822"/>
    </source>
</evidence>
<dbReference type="Proteomes" id="UP000248544">
    <property type="component" value="Unassembled WGS sequence"/>
</dbReference>
<dbReference type="PANTHER" id="PTHR43639">
    <property type="entry name" value="OXIDOREDUCTASE, SHORT-CHAIN DEHYDROGENASE/REDUCTASE FAMILY (AFU_ORTHOLOGUE AFUA_5G02870)"/>
    <property type="match status" value="1"/>
</dbReference>
<dbReference type="AlphaFoldDB" id="A0A2W2EGA4"/>
<dbReference type="GO" id="GO:0016491">
    <property type="term" value="F:oxidoreductase activity"/>
    <property type="evidence" value="ECO:0007669"/>
    <property type="project" value="UniProtKB-KW"/>
</dbReference>
<proteinExistence type="inferred from homology"/>
<evidence type="ECO:0000256" key="2">
    <source>
        <dbReference type="ARBA" id="ARBA00023002"/>
    </source>
</evidence>
<evidence type="ECO:0000256" key="1">
    <source>
        <dbReference type="ARBA" id="ARBA00006484"/>
    </source>
</evidence>
<reference evidence="5 6" key="1">
    <citation type="submission" date="2018-01" db="EMBL/GenBank/DDBJ databases">
        <title>Draft genome sequence of Sphaerisporangium sp. 7K107.</title>
        <authorList>
            <person name="Sahin N."/>
            <person name="Saygin H."/>
            <person name="Ay H."/>
        </authorList>
    </citation>
    <scope>NUCLEOTIDE SEQUENCE [LARGE SCALE GENOMIC DNA]</scope>
    <source>
        <strain evidence="5 6">7K107</strain>
    </source>
</reference>
<sequence>MSDKTALVTGASRGIGRAVARRLGAQGALVAVHYATNEESAAETVAAVREAGGSAFAVRAEFGTGARPLEAEIGELLTEVARGLDGRTLDVLVNNAGTWVGSFEEVTPEEFARVFMVNVTAPFFLVQRALPLMSDGGRIVNISTASTRIALAGEAPYAMTKGAVERMGFALANELGKRGITINTVAPGPTPTGNNHHWL</sequence>
<dbReference type="PANTHER" id="PTHR43639:SF1">
    <property type="entry name" value="SHORT-CHAIN DEHYDROGENASE_REDUCTASE FAMILY PROTEIN"/>
    <property type="match status" value="1"/>
</dbReference>
<dbReference type="InterPro" id="IPR057326">
    <property type="entry name" value="KR_dom"/>
</dbReference>
<dbReference type="SUPFAM" id="SSF51735">
    <property type="entry name" value="NAD(P)-binding Rossmann-fold domains"/>
    <property type="match status" value="1"/>
</dbReference>
<comment type="similarity">
    <text evidence="1 3">Belongs to the short-chain dehydrogenases/reductases (SDR) family.</text>
</comment>
<keyword evidence="2" id="KW-0560">Oxidoreductase</keyword>
<feature type="non-terminal residue" evidence="5">
    <location>
        <position position="199"/>
    </location>
</feature>
<accession>A0A2W2EGA4</accession>
<feature type="domain" description="Ketoreductase" evidence="4">
    <location>
        <begin position="4"/>
        <end position="188"/>
    </location>
</feature>
<keyword evidence="6" id="KW-1185">Reference proteome</keyword>
<dbReference type="PRINTS" id="PR00081">
    <property type="entry name" value="GDHRDH"/>
</dbReference>
<gene>
    <name evidence="5" type="ORF">C1I98_39135</name>
</gene>
<dbReference type="InterPro" id="IPR002347">
    <property type="entry name" value="SDR_fam"/>
</dbReference>
<evidence type="ECO:0000313" key="5">
    <source>
        <dbReference type="EMBL" id="PZG15899.1"/>
    </source>
</evidence>
<evidence type="ECO:0000313" key="6">
    <source>
        <dbReference type="Proteomes" id="UP000248544"/>
    </source>
</evidence>